<keyword evidence="7" id="KW-1185">Reference proteome</keyword>
<dbReference type="PANTHER" id="PTHR12132:SF1">
    <property type="entry name" value="DNA REPAIR PROTEIN RAD52 HOMOLOG"/>
    <property type="match status" value="1"/>
</dbReference>
<dbReference type="AlphaFoldDB" id="A0A833VNZ5"/>
<dbReference type="Proteomes" id="UP000655588">
    <property type="component" value="Unassembled WGS sequence"/>
</dbReference>
<evidence type="ECO:0000313" key="7">
    <source>
        <dbReference type="Proteomes" id="UP000655588"/>
    </source>
</evidence>
<evidence type="ECO:0000313" key="6">
    <source>
        <dbReference type="EMBL" id="KAF3421270.1"/>
    </source>
</evidence>
<proteinExistence type="inferred from homology"/>
<dbReference type="GO" id="GO:0005634">
    <property type="term" value="C:nucleus"/>
    <property type="evidence" value="ECO:0007669"/>
    <property type="project" value="TreeGrafter"/>
</dbReference>
<dbReference type="SUPFAM" id="SSF54768">
    <property type="entry name" value="dsRNA-binding domain-like"/>
    <property type="match status" value="1"/>
</dbReference>
<evidence type="ECO:0000256" key="1">
    <source>
        <dbReference type="ARBA" id="ARBA00006638"/>
    </source>
</evidence>
<evidence type="ECO:0000256" key="3">
    <source>
        <dbReference type="ARBA" id="ARBA00023172"/>
    </source>
</evidence>
<dbReference type="EMBL" id="WNWW01000876">
    <property type="protein sequence ID" value="KAF3421270.1"/>
    <property type="molecule type" value="Genomic_DNA"/>
</dbReference>
<dbReference type="Gene3D" id="3.30.390.80">
    <property type="entry name" value="DNA repair protein Rad52/59/22"/>
    <property type="match status" value="1"/>
</dbReference>
<dbReference type="GO" id="GO:0000724">
    <property type="term" value="P:double-strand break repair via homologous recombination"/>
    <property type="evidence" value="ECO:0007669"/>
    <property type="project" value="TreeGrafter"/>
</dbReference>
<dbReference type="GO" id="GO:0006312">
    <property type="term" value="P:mitotic recombination"/>
    <property type="evidence" value="ECO:0007669"/>
    <property type="project" value="TreeGrafter"/>
</dbReference>
<dbReference type="PANTHER" id="PTHR12132">
    <property type="entry name" value="DNA REPAIR AND RECOMBINATION PROTEIN RAD52, RAD59"/>
    <property type="match status" value="1"/>
</dbReference>
<dbReference type="InterPro" id="IPR042525">
    <property type="entry name" value="Rad52_Rad59_Rad22_sf"/>
</dbReference>
<dbReference type="Pfam" id="PF04098">
    <property type="entry name" value="Rad52_Rad22"/>
    <property type="match status" value="1"/>
</dbReference>
<name>A0A833VNZ5_9HYME</name>
<comment type="similarity">
    <text evidence="1">Belongs to the RAD52 family.</text>
</comment>
<gene>
    <name evidence="6" type="ORF">E2986_08094</name>
</gene>
<evidence type="ECO:0000256" key="2">
    <source>
        <dbReference type="ARBA" id="ARBA00022763"/>
    </source>
</evidence>
<dbReference type="InterPro" id="IPR041247">
    <property type="entry name" value="Rad52_fam"/>
</dbReference>
<feature type="region of interest" description="Disordered" evidence="5">
    <location>
        <begin position="279"/>
        <end position="307"/>
    </location>
</feature>
<sequence>MDSATNYPSCIKIPSTSSKQNVINTYGQKLNLKETLVLNNDLILLANQILGEGKWSHTITNQTIDFVESFMGKYVCGCVTFVKIQLQDGTFHEDMGYCYTEEAMKGLSIHCARIVCVMFEYLIFMYITQGSLTDAFKKVLSCFGKVINTEIQVLSKKLPNSCIPNTQKEDLQYSSFTTLEPCAQSTPLLSNKNDEEKQKTDNLLKQKIPSTTKEEIFLQPRSNSPVAQIPLKTSNDVKSHFQPNVVSHHKEQNIVQIEQDSKSVSEEELLRIERKRKQMEKQAEYKRLMKEREQQKANENKKINPKY</sequence>
<keyword evidence="3" id="KW-0233">DNA recombination</keyword>
<comment type="caution">
    <text evidence="6">The sequence shown here is derived from an EMBL/GenBank/DDBJ whole genome shotgun (WGS) entry which is preliminary data.</text>
</comment>
<reference evidence="6" key="1">
    <citation type="submission" date="2019-11" db="EMBL/GenBank/DDBJ databases">
        <title>The nuclear and mitochondrial genomes of Frieseomelitta varia - a highly eusocial stingless bee (Meliponini) with a permanently sterile worker caste.</title>
        <authorList>
            <person name="Freitas F.C.P."/>
            <person name="Lourenco A.P."/>
            <person name="Nunes F.M.F."/>
            <person name="Paschoal A.R."/>
            <person name="Abreu F.C.P."/>
            <person name="Barbin F.O."/>
            <person name="Bataglia L."/>
            <person name="Cardoso-Junior C.A.M."/>
            <person name="Cervoni M.S."/>
            <person name="Silva S.R."/>
            <person name="Dalarmi F."/>
            <person name="Del Lama M.A."/>
            <person name="Depintor T.S."/>
            <person name="Ferreira K.M."/>
            <person name="Goria P.S."/>
            <person name="Jaskot M.C."/>
            <person name="Lago D.C."/>
            <person name="Luna-Lucena D."/>
            <person name="Moda L.M."/>
            <person name="Nascimento L."/>
            <person name="Pedrino M."/>
            <person name="Rabico F.O."/>
            <person name="Sanches F.C."/>
            <person name="Santos D.E."/>
            <person name="Santos C.G."/>
            <person name="Vieira J."/>
            <person name="Lopes T.F."/>
            <person name="Barchuk A.R."/>
            <person name="Hartfelder K."/>
            <person name="Simoes Z.L.P."/>
            <person name="Bitondi M.M.G."/>
            <person name="Pinheiro D.G."/>
        </authorList>
    </citation>
    <scope>NUCLEOTIDE SEQUENCE</scope>
    <source>
        <strain evidence="6">USP_RPSP 00005682</strain>
        <tissue evidence="6">Whole individual</tissue>
    </source>
</reference>
<evidence type="ECO:0008006" key="8">
    <source>
        <dbReference type="Google" id="ProtNLM"/>
    </source>
</evidence>
<protein>
    <recommendedName>
        <fullName evidence="8">DNA repair protein RAD52 homolog</fullName>
    </recommendedName>
</protein>
<evidence type="ECO:0000256" key="5">
    <source>
        <dbReference type="SAM" id="MobiDB-lite"/>
    </source>
</evidence>
<organism evidence="6 7">
    <name type="scientific">Frieseomelitta varia</name>
    <dbReference type="NCBI Taxonomy" id="561572"/>
    <lineage>
        <taxon>Eukaryota</taxon>
        <taxon>Metazoa</taxon>
        <taxon>Ecdysozoa</taxon>
        <taxon>Arthropoda</taxon>
        <taxon>Hexapoda</taxon>
        <taxon>Insecta</taxon>
        <taxon>Pterygota</taxon>
        <taxon>Neoptera</taxon>
        <taxon>Endopterygota</taxon>
        <taxon>Hymenoptera</taxon>
        <taxon>Apocrita</taxon>
        <taxon>Aculeata</taxon>
        <taxon>Apoidea</taxon>
        <taxon>Anthophila</taxon>
        <taxon>Apidae</taxon>
        <taxon>Frieseomelitta</taxon>
    </lineage>
</organism>
<dbReference type="GO" id="GO:0045002">
    <property type="term" value="P:double-strand break repair via single-strand annealing"/>
    <property type="evidence" value="ECO:0007669"/>
    <property type="project" value="TreeGrafter"/>
</dbReference>
<keyword evidence="2" id="KW-0227">DNA damage</keyword>
<accession>A0A833VNZ5</accession>
<dbReference type="InterPro" id="IPR007232">
    <property type="entry name" value="Rad52_Rad59_Rad22"/>
</dbReference>
<keyword evidence="4" id="KW-0234">DNA repair</keyword>
<evidence type="ECO:0000256" key="4">
    <source>
        <dbReference type="ARBA" id="ARBA00023204"/>
    </source>
</evidence>